<organism evidence="1 2">
    <name type="scientific">Neomoorella thermoacetica</name>
    <name type="common">Clostridium thermoaceticum</name>
    <dbReference type="NCBI Taxonomy" id="1525"/>
    <lineage>
        <taxon>Bacteria</taxon>
        <taxon>Bacillati</taxon>
        <taxon>Bacillota</taxon>
        <taxon>Clostridia</taxon>
        <taxon>Neomoorellales</taxon>
        <taxon>Neomoorellaceae</taxon>
        <taxon>Neomoorella</taxon>
    </lineage>
</organism>
<evidence type="ECO:0000313" key="2">
    <source>
        <dbReference type="Proteomes" id="UP000182743"/>
    </source>
</evidence>
<dbReference type="EMBL" id="MIHH01000002">
    <property type="protein sequence ID" value="OIQ09742.1"/>
    <property type="molecule type" value="Genomic_DNA"/>
</dbReference>
<proteinExistence type="predicted"/>
<dbReference type="Proteomes" id="UP000182743">
    <property type="component" value="Unassembled WGS sequence"/>
</dbReference>
<protein>
    <submittedName>
        <fullName evidence="1">Stage II sporulation protein SpoIIR</fullName>
    </submittedName>
</protein>
<dbReference type="RefSeq" id="WP_177223937.1">
    <property type="nucleotide sequence ID" value="NZ_MIHH01000002.1"/>
</dbReference>
<sequence length="214" mass="23041">MSRWKKSLLAMLLSGIVIMAGGSTWQKARVVPAYNSHNLIRLHVIANSDTPGDQELKRHVRDAVLASVGQRLAGAGDITTARKLVSTNLATITAAAEAQIKREGRSYTVRTEFGDFPFPTRAYGDLTLPAGNYEAVRLVIGEGRGQNWWCVLFPPLCLVDVASKGNPGPVAAGPPAMVAGMASEAGPAPGAFQVRWKIIEVFKTSRQYLASLWP</sequence>
<dbReference type="InterPro" id="IPR014202">
    <property type="entry name" value="Spore_II_R"/>
</dbReference>
<dbReference type="NCBIfam" id="TIGR02837">
    <property type="entry name" value="spore_II_R"/>
    <property type="match status" value="1"/>
</dbReference>
<dbReference type="AlphaFoldDB" id="A0A1J5JJN2"/>
<reference evidence="1 2" key="1">
    <citation type="submission" date="2016-08" db="EMBL/GenBank/DDBJ databases">
        <title>Genome-based comparison of Moorella thermoacetic strains.</title>
        <authorList>
            <person name="Poehlein A."/>
            <person name="Bengelsdorf F.R."/>
            <person name="Esser C."/>
            <person name="Duerre P."/>
            <person name="Daniel R."/>
        </authorList>
    </citation>
    <scope>NUCLEOTIDE SEQUENCE [LARGE SCALE GENOMIC DNA]</scope>
    <source>
        <strain evidence="1 2">DSM 11768</strain>
    </source>
</reference>
<accession>A0A1J5JJN2</accession>
<dbReference type="Pfam" id="PF09551">
    <property type="entry name" value="Spore_II_R"/>
    <property type="match status" value="1"/>
</dbReference>
<name>A0A1J5JJN2_NEOTH</name>
<evidence type="ECO:0000313" key="1">
    <source>
        <dbReference type="EMBL" id="OIQ09742.1"/>
    </source>
</evidence>
<comment type="caution">
    <text evidence="1">The sequence shown here is derived from an EMBL/GenBank/DDBJ whole genome shotgun (WGS) entry which is preliminary data.</text>
</comment>
<gene>
    <name evidence="1" type="ORF">MOOR_05840</name>
</gene>